<dbReference type="AlphaFoldDB" id="A0A7W7DFF7"/>
<protein>
    <recommendedName>
        <fullName evidence="1">DUF5753 domain-containing protein</fullName>
    </recommendedName>
</protein>
<proteinExistence type="predicted"/>
<evidence type="ECO:0000259" key="1">
    <source>
        <dbReference type="Pfam" id="PF19054"/>
    </source>
</evidence>
<organism evidence="2 3">
    <name type="scientific">Sphaerisporangium siamense</name>
    <dbReference type="NCBI Taxonomy" id="795645"/>
    <lineage>
        <taxon>Bacteria</taxon>
        <taxon>Bacillati</taxon>
        <taxon>Actinomycetota</taxon>
        <taxon>Actinomycetes</taxon>
        <taxon>Streptosporangiales</taxon>
        <taxon>Streptosporangiaceae</taxon>
        <taxon>Sphaerisporangium</taxon>
    </lineage>
</organism>
<gene>
    <name evidence="2" type="ORF">BJ982_007367</name>
</gene>
<accession>A0A7W7DFF7</accession>
<dbReference type="EMBL" id="JACHND010000001">
    <property type="protein sequence ID" value="MBB4705823.1"/>
    <property type="molecule type" value="Genomic_DNA"/>
</dbReference>
<dbReference type="Pfam" id="PF19054">
    <property type="entry name" value="DUF5753"/>
    <property type="match status" value="1"/>
</dbReference>
<reference evidence="2 3" key="1">
    <citation type="submission" date="2020-08" db="EMBL/GenBank/DDBJ databases">
        <title>Sequencing the genomes of 1000 actinobacteria strains.</title>
        <authorList>
            <person name="Klenk H.-P."/>
        </authorList>
    </citation>
    <scope>NUCLEOTIDE SEQUENCE [LARGE SCALE GENOMIC DNA]</scope>
    <source>
        <strain evidence="2 3">DSM 45784</strain>
    </source>
</reference>
<keyword evidence="3" id="KW-1185">Reference proteome</keyword>
<dbReference type="InterPro" id="IPR043917">
    <property type="entry name" value="DUF5753"/>
</dbReference>
<dbReference type="RefSeq" id="WP_184887794.1">
    <property type="nucleotide sequence ID" value="NZ_BOOV01000003.1"/>
</dbReference>
<dbReference type="Proteomes" id="UP000542210">
    <property type="component" value="Unassembled WGS sequence"/>
</dbReference>
<evidence type="ECO:0000313" key="3">
    <source>
        <dbReference type="Proteomes" id="UP000542210"/>
    </source>
</evidence>
<comment type="caution">
    <text evidence="2">The sequence shown here is derived from an EMBL/GenBank/DDBJ whole genome shotgun (WGS) entry which is preliminary data.</text>
</comment>
<name>A0A7W7DFF7_9ACTN</name>
<feature type="domain" description="DUF5753" evidence="1">
    <location>
        <begin position="4"/>
        <end position="176"/>
    </location>
</feature>
<sequence length="183" mass="20454">MDNAWLESRAEVIRSFDAMVVPGLLQTREYMESVMRAADSEAPDEQIRRWIEFRLIRQQVLASNMPRVVVVLDEAVLHRSVGGNETMRAQFTRLVDVARQPNIDLRVLSRSSGAHASPDGSFKVYEMPEPYPVVAHVPSPAGPLYVEADQAERLMLKFDAIRRDALPGAESVELIKAVAQGRG</sequence>
<evidence type="ECO:0000313" key="2">
    <source>
        <dbReference type="EMBL" id="MBB4705823.1"/>
    </source>
</evidence>